<dbReference type="Proteomes" id="UP001438707">
    <property type="component" value="Unassembled WGS sequence"/>
</dbReference>
<name>A0AAW1RT90_9CHLO</name>
<sequence length="276" mass="29553">MSYNFGRSVTQQSRGAHSATVIFLHGLGDTGNGWAPVGQQLNIPHVKFIFPTAPTRPVSLNGGMPMPAWFDLAQLDQLLKGEQDGPGVAASIAHIEGLVQQEVAAGIPADRIVVGGFSQGGHVALKLLLGTKQRLAGCIACSTWLEFAANSSTQQKVQPSAASLRIPVFIGHGTLDQLIPSNMANNSEQTLQRLGYSSVKRRMYSGMQHASCPEELGDIRRFILDAVPDTPPPSKSSTEIDDMSVKELRQYLTSRGVSTTGMLEKGEYVSAARALL</sequence>
<dbReference type="AlphaFoldDB" id="A0AAW1RT90"/>
<evidence type="ECO:0000313" key="4">
    <source>
        <dbReference type="EMBL" id="KAK9836733.1"/>
    </source>
</evidence>
<keyword evidence="5" id="KW-1185">Reference proteome</keyword>
<accession>A0AAW1RT90</accession>
<dbReference type="SUPFAM" id="SSF53474">
    <property type="entry name" value="alpha/beta-Hydrolases"/>
    <property type="match status" value="1"/>
</dbReference>
<dbReference type="InterPro" id="IPR029058">
    <property type="entry name" value="AB_hydrolase_fold"/>
</dbReference>
<comment type="similarity">
    <text evidence="1">Belongs to the AB hydrolase superfamily. AB hydrolase 2 family.</text>
</comment>
<evidence type="ECO:0000256" key="2">
    <source>
        <dbReference type="ARBA" id="ARBA00022801"/>
    </source>
</evidence>
<dbReference type="Gene3D" id="3.40.50.1820">
    <property type="entry name" value="alpha/beta hydrolase"/>
    <property type="match status" value="1"/>
</dbReference>
<protein>
    <recommendedName>
        <fullName evidence="3">Phospholipase/carboxylesterase/thioesterase domain-containing protein</fullName>
    </recommendedName>
</protein>
<dbReference type="InterPro" id="IPR003140">
    <property type="entry name" value="PLipase/COase/thioEstase"/>
</dbReference>
<organism evidence="4 5">
    <name type="scientific">Apatococcus lobatus</name>
    <dbReference type="NCBI Taxonomy" id="904363"/>
    <lineage>
        <taxon>Eukaryota</taxon>
        <taxon>Viridiplantae</taxon>
        <taxon>Chlorophyta</taxon>
        <taxon>core chlorophytes</taxon>
        <taxon>Trebouxiophyceae</taxon>
        <taxon>Chlorellales</taxon>
        <taxon>Chlorellaceae</taxon>
        <taxon>Apatococcus</taxon>
    </lineage>
</organism>
<dbReference type="GO" id="GO:0052689">
    <property type="term" value="F:carboxylic ester hydrolase activity"/>
    <property type="evidence" value="ECO:0007669"/>
    <property type="project" value="TreeGrafter"/>
</dbReference>
<evidence type="ECO:0000313" key="5">
    <source>
        <dbReference type="Proteomes" id="UP001438707"/>
    </source>
</evidence>
<dbReference type="GO" id="GO:0005737">
    <property type="term" value="C:cytoplasm"/>
    <property type="evidence" value="ECO:0007669"/>
    <property type="project" value="TreeGrafter"/>
</dbReference>
<keyword evidence="2" id="KW-0378">Hydrolase</keyword>
<evidence type="ECO:0000256" key="1">
    <source>
        <dbReference type="ARBA" id="ARBA00006499"/>
    </source>
</evidence>
<dbReference type="InterPro" id="IPR050565">
    <property type="entry name" value="LYPA1-2/EST-like"/>
</dbReference>
<dbReference type="GO" id="GO:0008474">
    <property type="term" value="F:palmitoyl-(protein) hydrolase activity"/>
    <property type="evidence" value="ECO:0007669"/>
    <property type="project" value="TreeGrafter"/>
</dbReference>
<dbReference type="PANTHER" id="PTHR10655:SF17">
    <property type="entry name" value="LYSOPHOSPHOLIPASE-LIKE PROTEIN 1"/>
    <property type="match status" value="1"/>
</dbReference>
<dbReference type="EMBL" id="JALJOS010000007">
    <property type="protein sequence ID" value="KAK9836733.1"/>
    <property type="molecule type" value="Genomic_DNA"/>
</dbReference>
<dbReference type="Pfam" id="PF02230">
    <property type="entry name" value="Abhydrolase_2"/>
    <property type="match status" value="1"/>
</dbReference>
<gene>
    <name evidence="4" type="ORF">WJX74_007003</name>
</gene>
<comment type="caution">
    <text evidence="4">The sequence shown here is derived from an EMBL/GenBank/DDBJ whole genome shotgun (WGS) entry which is preliminary data.</text>
</comment>
<reference evidence="4 5" key="1">
    <citation type="journal article" date="2024" name="Nat. Commun.">
        <title>Phylogenomics reveals the evolutionary origins of lichenization in chlorophyte algae.</title>
        <authorList>
            <person name="Puginier C."/>
            <person name="Libourel C."/>
            <person name="Otte J."/>
            <person name="Skaloud P."/>
            <person name="Haon M."/>
            <person name="Grisel S."/>
            <person name="Petersen M."/>
            <person name="Berrin J.G."/>
            <person name="Delaux P.M."/>
            <person name="Dal Grande F."/>
            <person name="Keller J."/>
        </authorList>
    </citation>
    <scope>NUCLEOTIDE SEQUENCE [LARGE SCALE GENOMIC DNA]</scope>
    <source>
        <strain evidence="4 5">SAG 2145</strain>
    </source>
</reference>
<dbReference type="PANTHER" id="PTHR10655">
    <property type="entry name" value="LYSOPHOSPHOLIPASE-RELATED"/>
    <property type="match status" value="1"/>
</dbReference>
<feature type="domain" description="Phospholipase/carboxylesterase/thioesterase" evidence="3">
    <location>
        <begin position="9"/>
        <end position="223"/>
    </location>
</feature>
<evidence type="ECO:0000259" key="3">
    <source>
        <dbReference type="Pfam" id="PF02230"/>
    </source>
</evidence>
<proteinExistence type="inferred from homology"/>